<evidence type="ECO:0000313" key="1">
    <source>
        <dbReference type="EMBL" id="AKF11567.1"/>
    </source>
</evidence>
<dbReference type="STRING" id="927083.DB32_008716"/>
<reference evidence="1 2" key="1">
    <citation type="submission" date="2015-03" db="EMBL/GenBank/DDBJ databases">
        <title>Genome assembly of Sandaracinus amylolyticus DSM 53668.</title>
        <authorList>
            <person name="Sharma G."/>
            <person name="Subramanian S."/>
        </authorList>
    </citation>
    <scope>NUCLEOTIDE SEQUENCE [LARGE SCALE GENOMIC DNA]</scope>
    <source>
        <strain evidence="1 2">DSM 53668</strain>
    </source>
</reference>
<evidence type="ECO:0000313" key="2">
    <source>
        <dbReference type="Proteomes" id="UP000034883"/>
    </source>
</evidence>
<accession>A0A0F6WAH3</accession>
<dbReference type="EMBL" id="CP011125">
    <property type="protein sequence ID" value="AKF11567.1"/>
    <property type="molecule type" value="Genomic_DNA"/>
</dbReference>
<dbReference type="KEGG" id="samy:DB32_008716"/>
<gene>
    <name evidence="1" type="ORF">DB32_008716</name>
</gene>
<dbReference type="AlphaFoldDB" id="A0A0F6WAH3"/>
<sequence>MGAVVHPERRVLPAAREIGDERAPVARAVRHRSRHRPLRGRLLLGRVQRIILRVLRHLVVTPPTRNRSACHVGVEHRDMVPLARHAIG</sequence>
<keyword evidence="2" id="KW-1185">Reference proteome</keyword>
<organism evidence="1 2">
    <name type="scientific">Sandaracinus amylolyticus</name>
    <dbReference type="NCBI Taxonomy" id="927083"/>
    <lineage>
        <taxon>Bacteria</taxon>
        <taxon>Pseudomonadati</taxon>
        <taxon>Myxococcota</taxon>
        <taxon>Polyangia</taxon>
        <taxon>Polyangiales</taxon>
        <taxon>Sandaracinaceae</taxon>
        <taxon>Sandaracinus</taxon>
    </lineage>
</organism>
<name>A0A0F6WAH3_9BACT</name>
<protein>
    <submittedName>
        <fullName evidence="1">Uncharacterized protein</fullName>
    </submittedName>
</protein>
<dbReference type="Proteomes" id="UP000034883">
    <property type="component" value="Chromosome"/>
</dbReference>
<proteinExistence type="predicted"/>